<dbReference type="Proteomes" id="UP000182740">
    <property type="component" value="Unassembled WGS sequence"/>
</dbReference>
<feature type="region of interest" description="Disordered" evidence="1">
    <location>
        <begin position="228"/>
        <end position="258"/>
    </location>
</feature>
<feature type="region of interest" description="Disordered" evidence="1">
    <location>
        <begin position="1"/>
        <end position="43"/>
    </location>
</feature>
<accession>A0A1K1SQE7</accession>
<organism evidence="2 3">
    <name type="scientific">Amycolatopsis australiensis</name>
    <dbReference type="NCBI Taxonomy" id="546364"/>
    <lineage>
        <taxon>Bacteria</taxon>
        <taxon>Bacillati</taxon>
        <taxon>Actinomycetota</taxon>
        <taxon>Actinomycetes</taxon>
        <taxon>Pseudonocardiales</taxon>
        <taxon>Pseudonocardiaceae</taxon>
        <taxon>Amycolatopsis</taxon>
    </lineage>
</organism>
<evidence type="ECO:0000313" key="2">
    <source>
        <dbReference type="EMBL" id="SFW86624.1"/>
    </source>
</evidence>
<proteinExistence type="predicted"/>
<sequence length="283" mass="30687">MPPRASRPCADTSCRPPTMSRTADTGSVSSPGEPSTWWAPSACDPSRCATSPVVAITSAPPAAASCTANRPTPPEAPVTSTRLPRIEPTGAVHTARSSRRPGSCSSDRNRCGWARRSRGAHRRRSRHSEGVDHRRQGQTLRFVGGRCDDYQPRPRRAAGGSAAKRILALDAKPRSRDHSDLGELGIGLVPYSPLGKGYLTGTLDCHTSLADDLRRMLPRFTPEARQANGHWSTCCGRSPTTREPHQPRSLSPGCWRGSRGSCRSPAPPNCIAWKRTWEHSMSN</sequence>
<dbReference type="EMBL" id="FPJG01000006">
    <property type="protein sequence ID" value="SFW86624.1"/>
    <property type="molecule type" value="Genomic_DNA"/>
</dbReference>
<feature type="region of interest" description="Disordered" evidence="1">
    <location>
        <begin position="61"/>
        <end position="136"/>
    </location>
</feature>
<reference evidence="3" key="1">
    <citation type="submission" date="2016-11" db="EMBL/GenBank/DDBJ databases">
        <authorList>
            <person name="Varghese N."/>
            <person name="Submissions S."/>
        </authorList>
    </citation>
    <scope>NUCLEOTIDE SEQUENCE [LARGE SCALE GENOMIC DNA]</scope>
    <source>
        <strain evidence="3">DSM 44671</strain>
    </source>
</reference>
<name>A0A1K1SQE7_9PSEU</name>
<evidence type="ECO:0000256" key="1">
    <source>
        <dbReference type="SAM" id="MobiDB-lite"/>
    </source>
</evidence>
<dbReference type="STRING" id="546364.SAMN04489730_6443"/>
<dbReference type="AlphaFoldDB" id="A0A1K1SQE7"/>
<dbReference type="InterPro" id="IPR036812">
    <property type="entry name" value="NAD(P)_OxRdtase_dom_sf"/>
</dbReference>
<evidence type="ECO:0000313" key="3">
    <source>
        <dbReference type="Proteomes" id="UP000182740"/>
    </source>
</evidence>
<protein>
    <recommendedName>
        <fullName evidence="4">Aldo/keto reductase family protein</fullName>
    </recommendedName>
</protein>
<keyword evidence="3" id="KW-1185">Reference proteome</keyword>
<feature type="compositionally biased region" description="Polar residues" evidence="1">
    <location>
        <begin position="19"/>
        <end position="33"/>
    </location>
</feature>
<evidence type="ECO:0008006" key="4">
    <source>
        <dbReference type="Google" id="ProtNLM"/>
    </source>
</evidence>
<feature type="compositionally biased region" description="Basic residues" evidence="1">
    <location>
        <begin position="113"/>
        <end position="126"/>
    </location>
</feature>
<dbReference type="SUPFAM" id="SSF51430">
    <property type="entry name" value="NAD(P)-linked oxidoreductase"/>
    <property type="match status" value="1"/>
</dbReference>
<gene>
    <name evidence="2" type="ORF">SAMN04489730_6443</name>
</gene>